<evidence type="ECO:0000256" key="1">
    <source>
        <dbReference type="ARBA" id="ARBA00023125"/>
    </source>
</evidence>
<dbReference type="SUPFAM" id="SSF46955">
    <property type="entry name" value="Putative DNA-binding domain"/>
    <property type="match status" value="1"/>
</dbReference>
<dbReference type="PANTHER" id="PTHR30204">
    <property type="entry name" value="REDOX-CYCLING DRUG-SENSING TRANSCRIPTIONAL ACTIVATOR SOXR"/>
    <property type="match status" value="1"/>
</dbReference>
<evidence type="ECO:0000259" key="2">
    <source>
        <dbReference type="PROSITE" id="PS50937"/>
    </source>
</evidence>
<comment type="caution">
    <text evidence="3">The sequence shown here is derived from an EMBL/GenBank/DDBJ whole genome shotgun (WGS) entry which is preliminary data.</text>
</comment>
<organism evidence="3 4">
    <name type="scientific">Paenibacillus solani</name>
    <dbReference type="NCBI Taxonomy" id="1705565"/>
    <lineage>
        <taxon>Bacteria</taxon>
        <taxon>Bacillati</taxon>
        <taxon>Bacillota</taxon>
        <taxon>Bacilli</taxon>
        <taxon>Bacillales</taxon>
        <taxon>Paenibacillaceae</taxon>
        <taxon>Paenibacillus</taxon>
    </lineage>
</organism>
<reference evidence="4" key="1">
    <citation type="submission" date="2015-08" db="EMBL/GenBank/DDBJ databases">
        <title>Genome sequencing project for genomic taxonomy and phylogenomics of Bacillus-like bacteria.</title>
        <authorList>
            <person name="Liu B."/>
            <person name="Wang J."/>
            <person name="Zhu Y."/>
            <person name="Liu G."/>
            <person name="Chen Q."/>
            <person name="Chen Z."/>
            <person name="Lan J."/>
            <person name="Che J."/>
            <person name="Ge C."/>
            <person name="Shi H."/>
            <person name="Pan Z."/>
            <person name="Liu X."/>
        </authorList>
    </citation>
    <scope>NUCLEOTIDE SEQUENCE [LARGE SCALE GENOMIC DNA]</scope>
    <source>
        <strain evidence="4">FJAT-22460</strain>
    </source>
</reference>
<dbReference type="PATRIC" id="fig|1705565.3.peg.1923"/>
<dbReference type="Gene3D" id="1.10.1660.10">
    <property type="match status" value="1"/>
</dbReference>
<dbReference type="GO" id="GO:0003700">
    <property type="term" value="F:DNA-binding transcription factor activity"/>
    <property type="evidence" value="ECO:0007669"/>
    <property type="project" value="InterPro"/>
</dbReference>
<accession>A0A0M1P0H0</accession>
<dbReference type="RefSeq" id="WP_054400833.1">
    <property type="nucleotide sequence ID" value="NZ_LIUT01000001.1"/>
</dbReference>
<dbReference type="CDD" id="cd01106">
    <property type="entry name" value="HTH_TipAL-Mta"/>
    <property type="match status" value="1"/>
</dbReference>
<name>A0A0M1P0H0_9BACL</name>
<evidence type="ECO:0000313" key="4">
    <source>
        <dbReference type="Proteomes" id="UP000036932"/>
    </source>
</evidence>
<dbReference type="AlphaFoldDB" id="A0A0M1P0H0"/>
<proteinExistence type="predicted"/>
<dbReference type="Proteomes" id="UP000036932">
    <property type="component" value="Unassembled WGS sequence"/>
</dbReference>
<dbReference type="GO" id="GO:0003677">
    <property type="term" value="F:DNA binding"/>
    <property type="evidence" value="ECO:0007669"/>
    <property type="project" value="UniProtKB-KW"/>
</dbReference>
<protein>
    <submittedName>
        <fullName evidence="3">Transcriptional regulator</fullName>
    </submittedName>
</protein>
<dbReference type="EMBL" id="LIUT01000001">
    <property type="protein sequence ID" value="KOR87770.1"/>
    <property type="molecule type" value="Genomic_DNA"/>
</dbReference>
<keyword evidence="4" id="KW-1185">Reference proteome</keyword>
<sequence>MSHWTTGQVSKQSNVSVRTLRYYDQIGLLTPSFKDESGRRCYSEENLFTLEKITLLKSLMLPLEEIQNLLDKLSYREILKAHYNHLQEQLSSLQTSISNTTSLINMFDLEGELSWKRISHLVQTAKHNSKKWIEYFEDDEKDFLEQVLPSLSKSDRITQQYISLLRRIEWCQQHSILPESEAGYQIGCELIAVSNDTFDGNEELMNKFWEVRKMPSETTGLYPVTDQSLEFAERCIIYAEQLLNKENE</sequence>
<feature type="domain" description="HTH merR-type" evidence="2">
    <location>
        <begin position="3"/>
        <end position="72"/>
    </location>
</feature>
<dbReference type="PROSITE" id="PS50937">
    <property type="entry name" value="HTH_MERR_2"/>
    <property type="match status" value="1"/>
</dbReference>
<dbReference type="InterPro" id="IPR009061">
    <property type="entry name" value="DNA-bd_dom_put_sf"/>
</dbReference>
<gene>
    <name evidence="3" type="ORF">AM231_00505</name>
</gene>
<keyword evidence="1" id="KW-0238">DNA-binding</keyword>
<dbReference type="OrthoDB" id="1894615at2"/>
<dbReference type="SMART" id="SM00422">
    <property type="entry name" value="HTH_MERR"/>
    <property type="match status" value="1"/>
</dbReference>
<dbReference type="PANTHER" id="PTHR30204:SF96">
    <property type="entry name" value="CHROMOSOME-ANCHORING PROTEIN RACA"/>
    <property type="match status" value="1"/>
</dbReference>
<dbReference type="Pfam" id="PF00376">
    <property type="entry name" value="MerR"/>
    <property type="match status" value="1"/>
</dbReference>
<dbReference type="InterPro" id="IPR047057">
    <property type="entry name" value="MerR_fam"/>
</dbReference>
<dbReference type="PROSITE" id="PS00552">
    <property type="entry name" value="HTH_MERR_1"/>
    <property type="match status" value="1"/>
</dbReference>
<evidence type="ECO:0000313" key="3">
    <source>
        <dbReference type="EMBL" id="KOR87770.1"/>
    </source>
</evidence>
<dbReference type="InterPro" id="IPR000551">
    <property type="entry name" value="MerR-type_HTH_dom"/>
</dbReference>